<dbReference type="InterPro" id="IPR037185">
    <property type="entry name" value="EmrE-like"/>
</dbReference>
<dbReference type="SUPFAM" id="SSF103481">
    <property type="entry name" value="Multidrug resistance efflux transporter EmrE"/>
    <property type="match status" value="1"/>
</dbReference>
<keyword evidence="5 7" id="KW-0472">Membrane</keyword>
<evidence type="ECO:0000256" key="1">
    <source>
        <dbReference type="ARBA" id="ARBA00004141"/>
    </source>
</evidence>
<reference evidence="9" key="1">
    <citation type="submission" date="2020-04" db="EMBL/GenBank/DDBJ databases">
        <title>Deep metagenomics examines the oral microbiome during advanced dental caries in children, revealing novel taxa and co-occurrences with host molecules.</title>
        <authorList>
            <person name="Baker J.L."/>
            <person name="Morton J.T."/>
            <person name="Dinis M."/>
            <person name="Alvarez R."/>
            <person name="Tran N.C."/>
            <person name="Knight R."/>
            <person name="Edlund A."/>
        </authorList>
    </citation>
    <scope>NUCLEOTIDE SEQUENCE</scope>
    <source>
        <strain evidence="9">JCVI_47_bin.4</strain>
    </source>
</reference>
<feature type="transmembrane region" description="Helical" evidence="7">
    <location>
        <begin position="44"/>
        <end position="65"/>
    </location>
</feature>
<feature type="transmembrane region" description="Helical" evidence="7">
    <location>
        <begin position="296"/>
        <end position="313"/>
    </location>
</feature>
<feature type="compositionally biased region" description="Basic and acidic residues" evidence="6">
    <location>
        <begin position="327"/>
        <end position="336"/>
    </location>
</feature>
<dbReference type="GO" id="GO:0016020">
    <property type="term" value="C:membrane"/>
    <property type="evidence" value="ECO:0007669"/>
    <property type="project" value="UniProtKB-SubCell"/>
</dbReference>
<keyword evidence="3 7" id="KW-0812">Transmembrane</keyword>
<accession>A0A930KN83</accession>
<feature type="transmembrane region" description="Helical" evidence="7">
    <location>
        <begin position="203"/>
        <end position="225"/>
    </location>
</feature>
<feature type="transmembrane region" description="Helical" evidence="7">
    <location>
        <begin position="149"/>
        <end position="168"/>
    </location>
</feature>
<keyword evidence="4 7" id="KW-1133">Transmembrane helix</keyword>
<feature type="domain" description="EamA" evidence="8">
    <location>
        <begin position="175"/>
        <end position="313"/>
    </location>
</feature>
<feature type="transmembrane region" description="Helical" evidence="7">
    <location>
        <begin position="98"/>
        <end position="116"/>
    </location>
</feature>
<dbReference type="Pfam" id="PF00892">
    <property type="entry name" value="EamA"/>
    <property type="match status" value="1"/>
</dbReference>
<dbReference type="Proteomes" id="UP000769484">
    <property type="component" value="Unassembled WGS sequence"/>
</dbReference>
<evidence type="ECO:0000259" key="8">
    <source>
        <dbReference type="Pfam" id="PF00892"/>
    </source>
</evidence>
<dbReference type="AlphaFoldDB" id="A0A930KN83"/>
<evidence type="ECO:0000256" key="4">
    <source>
        <dbReference type="ARBA" id="ARBA00022989"/>
    </source>
</evidence>
<dbReference type="EMBL" id="JABZXJ010000017">
    <property type="protein sequence ID" value="MBF1649526.1"/>
    <property type="molecule type" value="Genomic_DNA"/>
</dbReference>
<comment type="similarity">
    <text evidence="2">Belongs to the EamA transporter family.</text>
</comment>
<evidence type="ECO:0000256" key="3">
    <source>
        <dbReference type="ARBA" id="ARBA00022692"/>
    </source>
</evidence>
<dbReference type="InterPro" id="IPR000620">
    <property type="entry name" value="EamA_dom"/>
</dbReference>
<evidence type="ECO:0000313" key="9">
    <source>
        <dbReference type="EMBL" id="MBF1649526.1"/>
    </source>
</evidence>
<evidence type="ECO:0000256" key="5">
    <source>
        <dbReference type="ARBA" id="ARBA00023136"/>
    </source>
</evidence>
<comment type="subcellular location">
    <subcellularLocation>
        <location evidence="1">Membrane</location>
        <topology evidence="1">Multi-pass membrane protein</topology>
    </subcellularLocation>
</comment>
<evidence type="ECO:0000256" key="2">
    <source>
        <dbReference type="ARBA" id="ARBA00007362"/>
    </source>
</evidence>
<dbReference type="RefSeq" id="WP_315306219.1">
    <property type="nucleotide sequence ID" value="NZ_CAUREM010000069.1"/>
</dbReference>
<feature type="transmembrane region" description="Helical" evidence="7">
    <location>
        <begin position="240"/>
        <end position="258"/>
    </location>
</feature>
<comment type="caution">
    <text evidence="9">The sequence shown here is derived from an EMBL/GenBank/DDBJ whole genome shotgun (WGS) entry which is preliminary data.</text>
</comment>
<evidence type="ECO:0000313" key="10">
    <source>
        <dbReference type="Proteomes" id="UP000769484"/>
    </source>
</evidence>
<feature type="transmembrane region" description="Helical" evidence="7">
    <location>
        <begin position="122"/>
        <end position="142"/>
    </location>
</feature>
<dbReference type="PANTHER" id="PTHR32322">
    <property type="entry name" value="INNER MEMBRANE TRANSPORTER"/>
    <property type="match status" value="1"/>
</dbReference>
<dbReference type="PANTHER" id="PTHR32322:SF2">
    <property type="entry name" value="EAMA DOMAIN-CONTAINING PROTEIN"/>
    <property type="match status" value="1"/>
</dbReference>
<feature type="transmembrane region" description="Helical" evidence="7">
    <location>
        <begin position="270"/>
        <end position="290"/>
    </location>
</feature>
<feature type="transmembrane region" description="Helical" evidence="7">
    <location>
        <begin position="12"/>
        <end position="38"/>
    </location>
</feature>
<gene>
    <name evidence="9" type="ORF">HXO56_05450</name>
</gene>
<name>A0A930KN83_9MICC</name>
<proteinExistence type="inferred from homology"/>
<sequence>MTSLSHHSHRKHPTVGIIFVIISCLSLQFGAAFAVHLFPLFGPWLVTVLRLLLAAITVGAAVWIAGRWRAHRAGAQTAYMAVPAKTSGGFLGWSSRQWRAMLIFGVTLGLMNGFFYNALARIPLGLAVAVEFTGPLVLASILTRRKRDLVWVFCAAAGMAVLGFEAVHGQETDLLGVLYALIAGAFWALYIRSSASVGELVPGASGLAVAMSVGAICVVPGALLFPGPVALWSVTHDTQLVLFIIGTSLLASVVPYSSELAALRHLPEQVFSVLLSLEPAIAALAGWALLGQETGLMRWVAIILLITASIGITQTTGGSAPADETSDFYRRNEPPEHTSPLPLPE</sequence>
<evidence type="ECO:0000256" key="6">
    <source>
        <dbReference type="SAM" id="MobiDB-lite"/>
    </source>
</evidence>
<protein>
    <submittedName>
        <fullName evidence="9">EamA family transporter</fullName>
    </submittedName>
</protein>
<feature type="region of interest" description="Disordered" evidence="6">
    <location>
        <begin position="315"/>
        <end position="345"/>
    </location>
</feature>
<organism evidence="9 10">
    <name type="scientific">Rothia dentocariosa</name>
    <dbReference type="NCBI Taxonomy" id="2047"/>
    <lineage>
        <taxon>Bacteria</taxon>
        <taxon>Bacillati</taxon>
        <taxon>Actinomycetota</taxon>
        <taxon>Actinomycetes</taxon>
        <taxon>Micrococcales</taxon>
        <taxon>Micrococcaceae</taxon>
        <taxon>Rothia</taxon>
    </lineage>
</organism>
<feature type="transmembrane region" description="Helical" evidence="7">
    <location>
        <begin position="174"/>
        <end position="191"/>
    </location>
</feature>
<dbReference type="InterPro" id="IPR050638">
    <property type="entry name" value="AA-Vitamin_Transporters"/>
</dbReference>
<evidence type="ECO:0000256" key="7">
    <source>
        <dbReference type="SAM" id="Phobius"/>
    </source>
</evidence>